<dbReference type="Gene3D" id="3.40.309.10">
    <property type="entry name" value="Aldehyde Dehydrogenase, Chain A, domain 2"/>
    <property type="match status" value="1"/>
</dbReference>
<keyword evidence="2 4" id="KW-0560">Oxidoreductase</keyword>
<gene>
    <name evidence="7" type="ORF">D5S19_24590</name>
</gene>
<dbReference type="PANTHER" id="PTHR11699">
    <property type="entry name" value="ALDEHYDE DEHYDROGENASE-RELATED"/>
    <property type="match status" value="1"/>
</dbReference>
<accession>A0A419HVD5</accession>
<evidence type="ECO:0000256" key="1">
    <source>
        <dbReference type="ARBA" id="ARBA00009986"/>
    </source>
</evidence>
<feature type="active site" evidence="3">
    <location>
        <position position="279"/>
    </location>
</feature>
<evidence type="ECO:0000256" key="2">
    <source>
        <dbReference type="ARBA" id="ARBA00023002"/>
    </source>
</evidence>
<comment type="caution">
    <text evidence="7">The sequence shown here is derived from an EMBL/GenBank/DDBJ whole genome shotgun (WGS) entry which is preliminary data.</text>
</comment>
<dbReference type="PROSITE" id="PS00070">
    <property type="entry name" value="ALDEHYDE_DEHYDR_CYS"/>
    <property type="match status" value="1"/>
</dbReference>
<dbReference type="EMBL" id="QZFV01000113">
    <property type="protein sequence ID" value="RJQ80825.1"/>
    <property type="molecule type" value="Genomic_DNA"/>
</dbReference>
<protein>
    <submittedName>
        <fullName evidence="7">Aldehyde dehydrogenase family protein</fullName>
    </submittedName>
</protein>
<evidence type="ECO:0000313" key="8">
    <source>
        <dbReference type="Proteomes" id="UP000285112"/>
    </source>
</evidence>
<dbReference type="FunFam" id="3.40.605.10:FF:000007">
    <property type="entry name" value="NAD/NADP-dependent betaine aldehyde dehydrogenase"/>
    <property type="match status" value="1"/>
</dbReference>
<dbReference type="InterPro" id="IPR015590">
    <property type="entry name" value="Aldehyde_DH_dom"/>
</dbReference>
<dbReference type="SUPFAM" id="SSF53720">
    <property type="entry name" value="ALDH-like"/>
    <property type="match status" value="1"/>
</dbReference>
<dbReference type="InterPro" id="IPR029510">
    <property type="entry name" value="Ald_DH_CS_GLU"/>
</dbReference>
<dbReference type="InterPro" id="IPR016161">
    <property type="entry name" value="Ald_DH/histidinol_DH"/>
</dbReference>
<dbReference type="GO" id="GO:0016620">
    <property type="term" value="F:oxidoreductase activity, acting on the aldehyde or oxo group of donors, NAD or NADP as acceptor"/>
    <property type="evidence" value="ECO:0007669"/>
    <property type="project" value="InterPro"/>
</dbReference>
<reference evidence="7 8" key="1">
    <citation type="submission" date="2018-09" db="EMBL/GenBank/DDBJ databases">
        <title>YIM PH 21725 draft genome.</title>
        <authorList>
            <person name="Miao C."/>
        </authorList>
    </citation>
    <scope>NUCLEOTIDE SEQUENCE [LARGE SCALE GENOMIC DNA]</scope>
    <source>
        <strain evidence="8">YIM PH21725</strain>
    </source>
</reference>
<dbReference type="InterPro" id="IPR016163">
    <property type="entry name" value="Ald_DH_C"/>
</dbReference>
<dbReference type="InterPro" id="IPR016160">
    <property type="entry name" value="Ald_DH_CS_CYS"/>
</dbReference>
<evidence type="ECO:0000313" key="7">
    <source>
        <dbReference type="EMBL" id="RJQ80825.1"/>
    </source>
</evidence>
<evidence type="ECO:0000256" key="5">
    <source>
        <dbReference type="SAM" id="MobiDB-lite"/>
    </source>
</evidence>
<evidence type="ECO:0000256" key="3">
    <source>
        <dbReference type="PROSITE-ProRule" id="PRU10007"/>
    </source>
</evidence>
<dbReference type="PROSITE" id="PS00687">
    <property type="entry name" value="ALDEHYDE_DEHYDR_GLU"/>
    <property type="match status" value="1"/>
</dbReference>
<feature type="domain" description="Aldehyde dehydrogenase" evidence="6">
    <location>
        <begin position="54"/>
        <end position="498"/>
    </location>
</feature>
<dbReference type="AlphaFoldDB" id="A0A419HVD5"/>
<evidence type="ECO:0000259" key="6">
    <source>
        <dbReference type="Pfam" id="PF00171"/>
    </source>
</evidence>
<feature type="region of interest" description="Disordered" evidence="5">
    <location>
        <begin position="1"/>
        <end position="59"/>
    </location>
</feature>
<dbReference type="Gene3D" id="3.40.605.10">
    <property type="entry name" value="Aldehyde Dehydrogenase, Chain A, domain 1"/>
    <property type="match status" value="1"/>
</dbReference>
<keyword evidence="8" id="KW-1185">Reference proteome</keyword>
<comment type="similarity">
    <text evidence="1 4">Belongs to the aldehyde dehydrogenase family.</text>
</comment>
<dbReference type="InterPro" id="IPR016162">
    <property type="entry name" value="Ald_DH_N"/>
</dbReference>
<evidence type="ECO:0000256" key="4">
    <source>
        <dbReference type="RuleBase" id="RU003345"/>
    </source>
</evidence>
<proteinExistence type="inferred from homology"/>
<dbReference type="Proteomes" id="UP000285112">
    <property type="component" value="Unassembled WGS sequence"/>
</dbReference>
<name>A0A419HVD5_9PSEU</name>
<organism evidence="7 8">
    <name type="scientific">Amycolatopsis panacis</name>
    <dbReference type="NCBI Taxonomy" id="2340917"/>
    <lineage>
        <taxon>Bacteria</taxon>
        <taxon>Bacillati</taxon>
        <taxon>Actinomycetota</taxon>
        <taxon>Actinomycetes</taxon>
        <taxon>Pseudonocardiales</taxon>
        <taxon>Pseudonocardiaceae</taxon>
        <taxon>Amycolatopsis</taxon>
    </lineage>
</organism>
<sequence length="504" mass="53387">MRDHGRRRAGLGTPTRHLPRQHPHADRHSHAQTPETRQGRHRMTHPATGTTKGATHPVLNPATGEVVASVEVLDGAAVDAAVLAAQKAFEAWRDTSVEQRVEVLDRIADLVRGNAGKLSELLTLEQGKPIAEARTEVDTTEATFRRYADLGREKGAALFTEELGEHVRTFTPLGVVAGIIPWNAPLLVAAMKAGPAILTGNTIILKPAPTTPLATLELSRLLADTVPEGLVQCLVDDGSIGPLLASHPGVRKVAFTGSTVTGRAVTTAGAPTLKRLTLELGGNDPAIVLGDADPEAAAAGIFARAFFNAGQVCGAVKRVYIHDDVYDRFVESIADLVRDVVVGDGFDPAVTVGPLQNRTQYEKTTALLAKAVSDGTILAQSGVPDVDGGYFVPVTVVGDLDDAHPLVTGEQFAPILPLLRFSDEADAVARANSTEYGLTASVWTSDVAHGESVVQRIDAALLGVNKHNRVAPAFGIAMSKQSGSGWLFGPEGVREYLQPHLLFR</sequence>
<dbReference type="Pfam" id="PF00171">
    <property type="entry name" value="Aldedh"/>
    <property type="match status" value="1"/>
</dbReference>